<evidence type="ECO:0000313" key="2">
    <source>
        <dbReference type="EMBL" id="TXD92295.1"/>
    </source>
</evidence>
<comment type="similarity">
    <text evidence="1">Belongs to the MEMO1 family.</text>
</comment>
<dbReference type="Proteomes" id="UP000321367">
    <property type="component" value="Unassembled WGS sequence"/>
</dbReference>
<comment type="caution">
    <text evidence="2">The sequence shown here is derived from an EMBL/GenBank/DDBJ whole genome shotgun (WGS) entry which is preliminary data.</text>
</comment>
<gene>
    <name evidence="2" type="primary">amrB</name>
    <name evidence="2" type="ORF">ES724_14345</name>
</gene>
<evidence type="ECO:0000256" key="1">
    <source>
        <dbReference type="ARBA" id="ARBA00006315"/>
    </source>
</evidence>
<proteinExistence type="inferred from homology"/>
<evidence type="ECO:0000313" key="3">
    <source>
        <dbReference type="Proteomes" id="UP000321367"/>
    </source>
</evidence>
<dbReference type="OrthoDB" id="9785549at2"/>
<dbReference type="Pfam" id="PF01875">
    <property type="entry name" value="Memo"/>
    <property type="match status" value="1"/>
</dbReference>
<reference evidence="2 3" key="1">
    <citation type="submission" date="2019-08" db="EMBL/GenBank/DDBJ databases">
        <title>Genome sequence of Gillisia hiemivivida IC154 (type strain).</title>
        <authorList>
            <person name="Bowman J.P."/>
        </authorList>
    </citation>
    <scope>NUCLEOTIDE SEQUENCE [LARGE SCALE GENOMIC DNA]</scope>
    <source>
        <strain evidence="2 3">IC154</strain>
    </source>
</reference>
<name>A0A5C6ZT10_9FLAO</name>
<keyword evidence="3" id="KW-1185">Reference proteome</keyword>
<dbReference type="NCBIfam" id="TIGR04336">
    <property type="entry name" value="AmmeMemoSam_B"/>
    <property type="match status" value="1"/>
</dbReference>
<dbReference type="RefSeq" id="WP_146934096.1">
    <property type="nucleotide sequence ID" value="NZ_CBCSHZ010000026.1"/>
</dbReference>
<sequence>MKTIKIQYILTLSFVIMSVLCFGQQKDNENSTVSNIKIRHLEDTIGFPQYKWQMDSILSRIAAEDKVSTSEVSKAVICPHDDYAYAAGLYKKTLSSIKAKTIVLVGVAHRARNFELKDKIVFGSFKEWKTAYGSIKISPLRDKLLSLIPDSTYIVHNEMMQLEHSLEAITPFLQHKNKSVEIIPMLVPYKSFENMDTFSEVIAQALADLMKETNMNYGEDLAVVISSDAIHYGNEGWGSSNLAPFGVDSLGTAQAYEKDLDIIKNFLTEEISKEGISNFNKITVKEENYMEYNWTWCGRYSIPFGVLMANKLNLLLHREPLQGSLVDYRSSIHNKHIRVDDLGMGTTAPAKNTHWVGYAGIKYR</sequence>
<organism evidence="2 3">
    <name type="scientific">Gillisia hiemivivida</name>
    <dbReference type="NCBI Taxonomy" id="291190"/>
    <lineage>
        <taxon>Bacteria</taxon>
        <taxon>Pseudomonadati</taxon>
        <taxon>Bacteroidota</taxon>
        <taxon>Flavobacteriia</taxon>
        <taxon>Flavobacteriales</taxon>
        <taxon>Flavobacteriaceae</taxon>
        <taxon>Gillisia</taxon>
    </lineage>
</organism>
<accession>A0A5C6ZT10</accession>
<dbReference type="PANTHER" id="PTHR11060:SF0">
    <property type="entry name" value="PROTEIN MEMO1"/>
    <property type="match status" value="1"/>
</dbReference>
<dbReference type="Gene3D" id="3.40.830.10">
    <property type="entry name" value="LigB-like"/>
    <property type="match status" value="1"/>
</dbReference>
<dbReference type="CDD" id="cd07361">
    <property type="entry name" value="MEMO_like"/>
    <property type="match status" value="1"/>
</dbReference>
<dbReference type="AlphaFoldDB" id="A0A5C6ZT10"/>
<protein>
    <submittedName>
        <fullName evidence="2">AmmeMemoRadiSam system protein B</fullName>
    </submittedName>
</protein>
<dbReference type="EMBL" id="VORY01000023">
    <property type="protein sequence ID" value="TXD92295.1"/>
    <property type="molecule type" value="Genomic_DNA"/>
</dbReference>
<dbReference type="InterPro" id="IPR002737">
    <property type="entry name" value="MEMO1_fam"/>
</dbReference>
<dbReference type="PANTHER" id="PTHR11060">
    <property type="entry name" value="PROTEIN MEMO1"/>
    <property type="match status" value="1"/>
</dbReference>